<evidence type="ECO:0000259" key="12">
    <source>
        <dbReference type="PROSITE" id="PS00028"/>
    </source>
</evidence>
<dbReference type="PROSITE" id="PS00028">
    <property type="entry name" value="ZINC_FINGER_C2H2_1"/>
    <property type="match status" value="2"/>
</dbReference>
<dbReference type="SUPFAM" id="SSF57667">
    <property type="entry name" value="beta-beta-alpha zinc fingers"/>
    <property type="match status" value="4"/>
</dbReference>
<dbReference type="InterPro" id="IPR003604">
    <property type="entry name" value="Matrin/U1-like-C_Znf_C2H2"/>
</dbReference>
<evidence type="ECO:0000313" key="14">
    <source>
        <dbReference type="RefSeq" id="XP_013877300.1"/>
    </source>
</evidence>
<keyword evidence="9" id="KW-0539">Nucleus</keyword>
<evidence type="ECO:0000256" key="3">
    <source>
        <dbReference type="ARBA" id="ARBA00022490"/>
    </source>
</evidence>
<keyword evidence="6" id="KW-0863">Zinc-finger</keyword>
<evidence type="ECO:0000256" key="7">
    <source>
        <dbReference type="ARBA" id="ARBA00022833"/>
    </source>
</evidence>
<dbReference type="GO" id="GO:0008270">
    <property type="term" value="F:zinc ion binding"/>
    <property type="evidence" value="ECO:0007669"/>
    <property type="project" value="UniProtKB-KW"/>
</dbReference>
<dbReference type="PANTHER" id="PTHR46144">
    <property type="entry name" value="ZINC FINGER PROTEIN 385B-LIKE"/>
    <property type="match status" value="1"/>
</dbReference>
<gene>
    <name evidence="14" type="primary">LOC106527081</name>
</gene>
<feature type="region of interest" description="Disordered" evidence="11">
    <location>
        <begin position="140"/>
        <end position="173"/>
    </location>
</feature>
<feature type="domain" description="C2H2-type" evidence="12">
    <location>
        <begin position="108"/>
        <end position="130"/>
    </location>
</feature>
<evidence type="ECO:0000256" key="5">
    <source>
        <dbReference type="ARBA" id="ARBA00022737"/>
    </source>
</evidence>
<keyword evidence="3" id="KW-0963">Cytoplasm</keyword>
<keyword evidence="4" id="KW-0479">Metal-binding</keyword>
<evidence type="ECO:0000256" key="9">
    <source>
        <dbReference type="ARBA" id="ARBA00023242"/>
    </source>
</evidence>
<evidence type="ECO:0000256" key="2">
    <source>
        <dbReference type="ARBA" id="ARBA00004496"/>
    </source>
</evidence>
<dbReference type="PANTHER" id="PTHR46144:SF5">
    <property type="entry name" value="ZINC FINGER PROTEIN 346"/>
    <property type="match status" value="1"/>
</dbReference>
<dbReference type="KEGG" id="alim:106527081"/>
<organism evidence="13 14">
    <name type="scientific">Austrofundulus limnaeus</name>
    <name type="common">Annual killifish</name>
    <dbReference type="NCBI Taxonomy" id="52670"/>
    <lineage>
        <taxon>Eukaryota</taxon>
        <taxon>Metazoa</taxon>
        <taxon>Chordata</taxon>
        <taxon>Craniata</taxon>
        <taxon>Vertebrata</taxon>
        <taxon>Euteleostomi</taxon>
        <taxon>Actinopterygii</taxon>
        <taxon>Neopterygii</taxon>
        <taxon>Teleostei</taxon>
        <taxon>Neoteleostei</taxon>
        <taxon>Acanthomorphata</taxon>
        <taxon>Ovalentaria</taxon>
        <taxon>Atherinomorphae</taxon>
        <taxon>Cyprinodontiformes</taxon>
        <taxon>Rivulidae</taxon>
        <taxon>Austrofundulus</taxon>
    </lineage>
</organism>
<dbReference type="InParanoid" id="A0A2I4CBD6"/>
<feature type="compositionally biased region" description="Basic residues" evidence="11">
    <location>
        <begin position="246"/>
        <end position="256"/>
    </location>
</feature>
<dbReference type="Gene3D" id="3.30.160.60">
    <property type="entry name" value="Classic Zinc Finger"/>
    <property type="match status" value="4"/>
</dbReference>
<dbReference type="SMART" id="SM00451">
    <property type="entry name" value="ZnF_U1"/>
    <property type="match status" value="4"/>
</dbReference>
<evidence type="ECO:0000256" key="8">
    <source>
        <dbReference type="ARBA" id="ARBA00022884"/>
    </source>
</evidence>
<comment type="subcellular location">
    <subcellularLocation>
        <location evidence="2">Cytoplasm</location>
    </subcellularLocation>
    <subcellularLocation>
        <location evidence="1">Nucleus</location>
    </subcellularLocation>
</comment>
<feature type="compositionally biased region" description="Low complexity" evidence="11">
    <location>
        <begin position="313"/>
        <end position="322"/>
    </location>
</feature>
<evidence type="ECO:0000256" key="1">
    <source>
        <dbReference type="ARBA" id="ARBA00004123"/>
    </source>
</evidence>
<dbReference type="OrthoDB" id="1925236at2759"/>
<keyword evidence="7" id="KW-0862">Zinc</keyword>
<dbReference type="InterPro" id="IPR051868">
    <property type="entry name" value="ZN346_ZMAT4"/>
</dbReference>
<dbReference type="Pfam" id="PF12874">
    <property type="entry name" value="zf-met"/>
    <property type="match status" value="4"/>
</dbReference>
<protein>
    <recommendedName>
        <fullName evidence="10">Zinc finger protein 346</fullName>
    </recommendedName>
</protein>
<dbReference type="InterPro" id="IPR013087">
    <property type="entry name" value="Znf_C2H2_type"/>
</dbReference>
<feature type="compositionally biased region" description="Acidic residues" evidence="11">
    <location>
        <begin position="300"/>
        <end position="312"/>
    </location>
</feature>
<dbReference type="GO" id="GO:0005737">
    <property type="term" value="C:cytoplasm"/>
    <property type="evidence" value="ECO:0007669"/>
    <property type="project" value="UniProtKB-SubCell"/>
</dbReference>
<name>A0A2I4CBD6_AUSLI</name>
<keyword evidence="8" id="KW-0694">RNA-binding</keyword>
<reference evidence="14" key="1">
    <citation type="submission" date="2025-08" db="UniProtKB">
        <authorList>
            <consortium name="RefSeq"/>
        </authorList>
    </citation>
    <scope>IDENTIFICATION</scope>
</reference>
<dbReference type="FunCoup" id="A0A2I4CBD6">
    <property type="interactions" value="411"/>
</dbReference>
<dbReference type="AlphaFoldDB" id="A0A2I4CBD6"/>
<dbReference type="SMART" id="SM00355">
    <property type="entry name" value="ZnF_C2H2"/>
    <property type="match status" value="4"/>
</dbReference>
<keyword evidence="13" id="KW-1185">Reference proteome</keyword>
<feature type="compositionally biased region" description="Polar residues" evidence="11">
    <location>
        <begin position="159"/>
        <end position="168"/>
    </location>
</feature>
<sequence>MRCWTRLCVGKMAEAMQTDNFPRLPSGPEEVNKMIQEHGDLFSDTQCKVCSAALISESQKLTHYQSKKHANKVRRYFSLQDEKEVTVKKQKMSDSGCDNGVTDRLKACHLCNMTFTSPVMAESHYQGKFHAKRLKMKTAENQPPVEAGQTAKPKEKPADTSSSGTPVDNSEPDRFCSTCKASFNNPIMAKQHYEGKKHKKLMTRLKLIETYGPSTAAVSSQNGYSCTICNIVLNSVEQYQSHISGARHKNQMKKSGLKPAEDQHPAEQPQGGANQHTPADNQCSSAEDWHTSAEDGCAPLDDECAPLDDEFAQGDGQYDAGDGQYAATEQYTQEYTEFSEQFQYA</sequence>
<accession>A0A2I4CBD6</accession>
<dbReference type="InterPro" id="IPR036236">
    <property type="entry name" value="Znf_C2H2_sf"/>
</dbReference>
<evidence type="ECO:0000256" key="4">
    <source>
        <dbReference type="ARBA" id="ARBA00022723"/>
    </source>
</evidence>
<keyword evidence="5" id="KW-0677">Repeat</keyword>
<feature type="compositionally biased region" description="Polar residues" evidence="11">
    <location>
        <begin position="271"/>
        <end position="285"/>
    </location>
</feature>
<proteinExistence type="predicted"/>
<dbReference type="GO" id="GO:0005634">
    <property type="term" value="C:nucleus"/>
    <property type="evidence" value="ECO:0007669"/>
    <property type="project" value="UniProtKB-SubCell"/>
</dbReference>
<evidence type="ECO:0000256" key="10">
    <source>
        <dbReference type="ARBA" id="ARBA00039634"/>
    </source>
</evidence>
<dbReference type="GeneID" id="106527081"/>
<evidence type="ECO:0000256" key="11">
    <source>
        <dbReference type="SAM" id="MobiDB-lite"/>
    </source>
</evidence>
<dbReference type="RefSeq" id="XP_013877300.1">
    <property type="nucleotide sequence ID" value="XM_014021846.1"/>
</dbReference>
<evidence type="ECO:0000256" key="6">
    <source>
        <dbReference type="ARBA" id="ARBA00022771"/>
    </source>
</evidence>
<evidence type="ECO:0000313" key="13">
    <source>
        <dbReference type="Proteomes" id="UP000192220"/>
    </source>
</evidence>
<feature type="region of interest" description="Disordered" evidence="11">
    <location>
        <begin position="246"/>
        <end position="322"/>
    </location>
</feature>
<feature type="domain" description="C2H2-type" evidence="12">
    <location>
        <begin position="226"/>
        <end position="248"/>
    </location>
</feature>
<dbReference type="Proteomes" id="UP000192220">
    <property type="component" value="Unplaced"/>
</dbReference>
<dbReference type="GO" id="GO:0003723">
    <property type="term" value="F:RNA binding"/>
    <property type="evidence" value="ECO:0007669"/>
    <property type="project" value="UniProtKB-KW"/>
</dbReference>